<dbReference type="Pfam" id="PF02458">
    <property type="entry name" value="Transferase"/>
    <property type="match status" value="1"/>
</dbReference>
<dbReference type="EMBL" id="VAHF01000002">
    <property type="protein sequence ID" value="TXG69607.1"/>
    <property type="molecule type" value="Genomic_DNA"/>
</dbReference>
<accession>A0A5C7IJN6</accession>
<evidence type="ECO:0000313" key="4">
    <source>
        <dbReference type="EMBL" id="TXG69607.1"/>
    </source>
</evidence>
<dbReference type="AlphaFoldDB" id="A0A5C7IJN6"/>
<dbReference type="PANTHER" id="PTHR31642:SF11">
    <property type="entry name" value="SHIKIMATE O-HYDROXYCINNAMOYLTRANSFERASE"/>
    <property type="match status" value="1"/>
</dbReference>
<reference evidence="5" key="1">
    <citation type="journal article" date="2019" name="Gigascience">
        <title>De novo genome assembly of the endangered Acer yangbiense, a plant species with extremely small populations endemic to Yunnan Province, China.</title>
        <authorList>
            <person name="Yang J."/>
            <person name="Wariss H.M."/>
            <person name="Tao L."/>
            <person name="Zhang R."/>
            <person name="Yun Q."/>
            <person name="Hollingsworth P."/>
            <person name="Dao Z."/>
            <person name="Luo G."/>
            <person name="Guo H."/>
            <person name="Ma Y."/>
            <person name="Sun W."/>
        </authorList>
    </citation>
    <scope>NUCLEOTIDE SEQUENCE [LARGE SCALE GENOMIC DNA]</scope>
    <source>
        <strain evidence="5">cv. Malutang</strain>
    </source>
</reference>
<dbReference type="OrthoDB" id="671439at2759"/>
<dbReference type="PANTHER" id="PTHR31642">
    <property type="entry name" value="TRICHOTHECENE 3-O-ACETYLTRANSFERASE"/>
    <property type="match status" value="1"/>
</dbReference>
<evidence type="ECO:0000256" key="2">
    <source>
        <dbReference type="ARBA" id="ARBA00022679"/>
    </source>
</evidence>
<dbReference type="Gene3D" id="3.30.559.10">
    <property type="entry name" value="Chloramphenicol acetyltransferase-like domain"/>
    <property type="match status" value="2"/>
</dbReference>
<dbReference type="Proteomes" id="UP000323000">
    <property type="component" value="Chromosome 2"/>
</dbReference>
<gene>
    <name evidence="4" type="ORF">EZV62_004542</name>
</gene>
<evidence type="ECO:0000256" key="3">
    <source>
        <dbReference type="ARBA" id="ARBA00023315"/>
    </source>
</evidence>
<proteinExistence type="inferred from homology"/>
<sequence length="335" mass="37724">MKINIKESSIIYPAQDTPKHKLWLSNLDLLVARIHLPTIYFYKPNGSSNFFNAQLLKEALSKALVPFYSVAGRLGYDENGRLEIQCNAEGVLFVEAETESAVDDFNGFTPCLEFRQLVPEIDYSSHISSYPLLVLQLKTLKRKSSVEGRKFSTYELLAAHIWQCTCKARGLAEDLATKLYIPVDGRSRLDPPLPDGYFGNVLFSSTSVALSSDLKSEPLSNTAVRIQKALKQMDNEYLRSALDYLQMQTDLTPLIRRPNAFRSPNLNINSWVRLPVHDADFGWGRPVFMGPASVLYEGTVYVLPSPTGDGSLSLIVRLEACHMQLFSKLLYNYLQ</sequence>
<protein>
    <submittedName>
        <fullName evidence="4">Uncharacterized protein</fullName>
    </submittedName>
</protein>
<evidence type="ECO:0000313" key="5">
    <source>
        <dbReference type="Proteomes" id="UP000323000"/>
    </source>
</evidence>
<keyword evidence="5" id="KW-1185">Reference proteome</keyword>
<evidence type="ECO:0000256" key="1">
    <source>
        <dbReference type="ARBA" id="ARBA00009861"/>
    </source>
</evidence>
<comment type="similarity">
    <text evidence="1">Belongs to the plant acyltransferase family.</text>
</comment>
<dbReference type="GO" id="GO:0016747">
    <property type="term" value="F:acyltransferase activity, transferring groups other than amino-acyl groups"/>
    <property type="evidence" value="ECO:0007669"/>
    <property type="project" value="TreeGrafter"/>
</dbReference>
<dbReference type="InterPro" id="IPR050317">
    <property type="entry name" value="Plant_Fungal_Acyltransferase"/>
</dbReference>
<keyword evidence="3" id="KW-0012">Acyltransferase</keyword>
<organism evidence="4 5">
    <name type="scientific">Acer yangbiense</name>
    <dbReference type="NCBI Taxonomy" id="1000413"/>
    <lineage>
        <taxon>Eukaryota</taxon>
        <taxon>Viridiplantae</taxon>
        <taxon>Streptophyta</taxon>
        <taxon>Embryophyta</taxon>
        <taxon>Tracheophyta</taxon>
        <taxon>Spermatophyta</taxon>
        <taxon>Magnoliopsida</taxon>
        <taxon>eudicotyledons</taxon>
        <taxon>Gunneridae</taxon>
        <taxon>Pentapetalae</taxon>
        <taxon>rosids</taxon>
        <taxon>malvids</taxon>
        <taxon>Sapindales</taxon>
        <taxon>Sapindaceae</taxon>
        <taxon>Hippocastanoideae</taxon>
        <taxon>Acereae</taxon>
        <taxon>Acer</taxon>
    </lineage>
</organism>
<comment type="caution">
    <text evidence="4">The sequence shown here is derived from an EMBL/GenBank/DDBJ whole genome shotgun (WGS) entry which is preliminary data.</text>
</comment>
<dbReference type="FunFam" id="3.30.559.10:FF:000008">
    <property type="entry name" value="Tryptamine hydroxycinnamoyl transferase"/>
    <property type="match status" value="1"/>
</dbReference>
<dbReference type="InterPro" id="IPR023213">
    <property type="entry name" value="CAT-like_dom_sf"/>
</dbReference>
<keyword evidence="2" id="KW-0808">Transferase</keyword>
<name>A0A5C7IJN6_9ROSI</name>